<comment type="caution">
    <text evidence="1">The sequence shown here is derived from an EMBL/GenBank/DDBJ whole genome shotgun (WGS) entry which is preliminary data.</text>
</comment>
<gene>
    <name evidence="1" type="ORF">C481_11150</name>
</gene>
<dbReference type="PATRIC" id="fig|29540.5.peg.2257"/>
<dbReference type="AlphaFoldDB" id="M0AR32"/>
<sequence length="165" mass="18942">MSEKENGRIGLERLRQIALVDEHRAFLKRIGDKTFRIRHIREDKGTVWTLSNAGLLEEAPIDTGPVKDYQISQRGEEILDAIDDDRYPAIPDEDLVFAVERNWDTIMTIGYRVESFSASNFGLHGSSIRSLRDAGLIERVEERPREGNLWKCTDTTLDILEVIEE</sequence>
<dbReference type="RefSeq" id="WP_006109263.1">
    <property type="nucleotide sequence ID" value="NZ_AOIO01000029.1"/>
</dbReference>
<evidence type="ECO:0000313" key="1">
    <source>
        <dbReference type="EMBL" id="ELZ00787.1"/>
    </source>
</evidence>
<dbReference type="STRING" id="29540.C481_11150"/>
<proteinExistence type="predicted"/>
<dbReference type="Proteomes" id="UP000011554">
    <property type="component" value="Unassembled WGS sequence"/>
</dbReference>
<dbReference type="EMBL" id="AOIO01000029">
    <property type="protein sequence ID" value="ELZ00787.1"/>
    <property type="molecule type" value="Genomic_DNA"/>
</dbReference>
<keyword evidence="2" id="KW-1185">Reference proteome</keyword>
<accession>M0AR32</accession>
<reference evidence="1 2" key="1">
    <citation type="journal article" date="2014" name="PLoS Genet.">
        <title>Phylogenetically driven sequencing of extremely halophilic archaea reveals strategies for static and dynamic osmo-response.</title>
        <authorList>
            <person name="Becker E.A."/>
            <person name="Seitzer P.M."/>
            <person name="Tritt A."/>
            <person name="Larsen D."/>
            <person name="Krusor M."/>
            <person name="Yao A.I."/>
            <person name="Wu D."/>
            <person name="Madern D."/>
            <person name="Eisen J.A."/>
            <person name="Darling A.E."/>
            <person name="Facciotti M.T."/>
        </authorList>
    </citation>
    <scope>NUCLEOTIDE SEQUENCE [LARGE SCALE GENOMIC DNA]</scope>
    <source>
        <strain evidence="1 2">DSM 12278</strain>
    </source>
</reference>
<evidence type="ECO:0000313" key="2">
    <source>
        <dbReference type="Proteomes" id="UP000011554"/>
    </source>
</evidence>
<name>M0AR32_NATA1</name>
<protein>
    <submittedName>
        <fullName evidence="1">Uncharacterized protein</fullName>
    </submittedName>
</protein>
<organism evidence="1 2">
    <name type="scientific">Natrialba asiatica (strain ATCC 700177 / DSM 12278 / JCM 9576 / FERM P-10747 / NBRC 102637 / 172P1)</name>
    <dbReference type="NCBI Taxonomy" id="29540"/>
    <lineage>
        <taxon>Archaea</taxon>
        <taxon>Methanobacteriati</taxon>
        <taxon>Methanobacteriota</taxon>
        <taxon>Stenosarchaea group</taxon>
        <taxon>Halobacteria</taxon>
        <taxon>Halobacteriales</taxon>
        <taxon>Natrialbaceae</taxon>
        <taxon>Natrialba</taxon>
    </lineage>
</organism>